<evidence type="ECO:0000313" key="5">
    <source>
        <dbReference type="Proteomes" id="UP000008983"/>
    </source>
</evidence>
<reference evidence="4 5" key="1">
    <citation type="submission" date="2011-07" db="EMBL/GenBank/DDBJ databases">
        <authorList>
            <person name="Coyne R."/>
            <person name="Brami D."/>
            <person name="Johnson J."/>
            <person name="Hostetler J."/>
            <person name="Hannick L."/>
            <person name="Clark T."/>
            <person name="Cassidy-Hanley D."/>
            <person name="Inman J."/>
        </authorList>
    </citation>
    <scope>NUCLEOTIDE SEQUENCE [LARGE SCALE GENOMIC DNA]</scope>
    <source>
        <strain evidence="4 5">G5</strain>
    </source>
</reference>
<dbReference type="EMBL" id="GL984181">
    <property type="protein sequence ID" value="EGR29129.1"/>
    <property type="molecule type" value="Genomic_DNA"/>
</dbReference>
<dbReference type="AlphaFoldDB" id="G0R069"/>
<gene>
    <name evidence="4" type="ORF">IMG5_162320</name>
</gene>
<dbReference type="SUPFAM" id="SSF56801">
    <property type="entry name" value="Acetyl-CoA synthetase-like"/>
    <property type="match status" value="1"/>
</dbReference>
<dbReference type="PANTHER" id="PTHR43272">
    <property type="entry name" value="LONG-CHAIN-FATTY-ACID--COA LIGASE"/>
    <property type="match status" value="1"/>
</dbReference>
<dbReference type="OMA" id="QAGKYIW"/>
<feature type="domain" description="AMP-dependent synthetase/ligase" evidence="3">
    <location>
        <begin position="96"/>
        <end position="491"/>
    </location>
</feature>
<dbReference type="eggNOG" id="KOG1256">
    <property type="taxonomic scope" value="Eukaryota"/>
</dbReference>
<proteinExistence type="predicted"/>
<dbReference type="Proteomes" id="UP000008983">
    <property type="component" value="Unassembled WGS sequence"/>
</dbReference>
<dbReference type="PANTHER" id="PTHR43272:SF33">
    <property type="entry name" value="AMP-BINDING DOMAIN-CONTAINING PROTEIN-RELATED"/>
    <property type="match status" value="1"/>
</dbReference>
<sequence>MGNIPTKIVYSVPISEKLAGESPIYRNPLSLDNLISSPDSDIYTMQDVLLKSFNEYPSNKCLGSIKTQQNNIEKKYIFKTYSEVHFLCQNLASGIHVLNLAQKIQQNGYREMNVIGIWGKNSDEWIILDCACCLYNYTSVCIPEKIRVEDLLQIFEQTQISTLFCGSKQLNKITKIMQKNNIQQLVNLKNIVSFDEQSFFLNNFQINFFTFDSVIKKGALFHNLQIPLVSPDQVLTINFTLNQQNGKYIGALISHRNIVSFLAVLVNNQYIKLNQNDVYFSYLPLSHIYERVGVYGCLFGGCAVGFYSGDIENLNEDLRILQPTILCSVPQIYNKLYETIYMQYFEKAEGISKWINEKAFEKKLQNFKNSGVADVQHFFLDKMVFGEIQDSIGGKVRLAFSSGAPVFPHVQERLQIMFGFQFIQVYGLTQSTGPAFMSNPLDSTPGHVGGPTINIEFKIVDVSEMNYFTDDKDGAKGELYIRGFSVFDGYLNNDEQTRKEIDKNGWLHTGDIVHLRENGSIKIIDNRKNIFKLSNGEYFCPENLEKIYMQVPCISDIYVHGDSFQKYLVGIVVLRKGQVKSCEEILQDIQKLAKDKGLFQYEILRKVHIEKIPFQTLGLILPCGKLKRYQTKEKYKNIIYSLYEF</sequence>
<evidence type="ECO:0000256" key="2">
    <source>
        <dbReference type="ARBA" id="ARBA00022840"/>
    </source>
</evidence>
<dbReference type="GO" id="GO:0005783">
    <property type="term" value="C:endoplasmic reticulum"/>
    <property type="evidence" value="ECO:0007669"/>
    <property type="project" value="TreeGrafter"/>
</dbReference>
<evidence type="ECO:0000256" key="1">
    <source>
        <dbReference type="ARBA" id="ARBA00022741"/>
    </source>
</evidence>
<name>G0R069_ICHMU</name>
<protein>
    <recommendedName>
        <fullName evidence="3">AMP-dependent synthetase/ligase domain-containing protein</fullName>
    </recommendedName>
</protein>
<dbReference type="GO" id="GO:0004467">
    <property type="term" value="F:long-chain fatty acid-CoA ligase activity"/>
    <property type="evidence" value="ECO:0007669"/>
    <property type="project" value="TreeGrafter"/>
</dbReference>
<dbReference type="InterPro" id="IPR000873">
    <property type="entry name" value="AMP-dep_synth/lig_dom"/>
</dbReference>
<dbReference type="GO" id="GO:0005524">
    <property type="term" value="F:ATP binding"/>
    <property type="evidence" value="ECO:0007669"/>
    <property type="project" value="UniProtKB-KW"/>
</dbReference>
<organism evidence="4 5">
    <name type="scientific">Ichthyophthirius multifiliis</name>
    <name type="common">White spot disease agent</name>
    <name type="synonym">Ich</name>
    <dbReference type="NCBI Taxonomy" id="5932"/>
    <lineage>
        <taxon>Eukaryota</taxon>
        <taxon>Sar</taxon>
        <taxon>Alveolata</taxon>
        <taxon>Ciliophora</taxon>
        <taxon>Intramacronucleata</taxon>
        <taxon>Oligohymenophorea</taxon>
        <taxon>Hymenostomatida</taxon>
        <taxon>Ophryoglenina</taxon>
        <taxon>Ichthyophthirius</taxon>
    </lineage>
</organism>
<dbReference type="InterPro" id="IPR042099">
    <property type="entry name" value="ANL_N_sf"/>
</dbReference>
<keyword evidence="1" id="KW-0547">Nucleotide-binding</keyword>
<dbReference type="Pfam" id="PF00501">
    <property type="entry name" value="AMP-binding"/>
    <property type="match status" value="1"/>
</dbReference>
<accession>G0R069</accession>
<dbReference type="RefSeq" id="XP_004030365.1">
    <property type="nucleotide sequence ID" value="XM_004030317.1"/>
</dbReference>
<dbReference type="GeneID" id="14905223"/>
<dbReference type="OrthoDB" id="1700726at2759"/>
<evidence type="ECO:0000313" key="4">
    <source>
        <dbReference type="EMBL" id="EGR29129.1"/>
    </source>
</evidence>
<dbReference type="InParanoid" id="G0R069"/>
<dbReference type="STRING" id="857967.G0R069"/>
<keyword evidence="5" id="KW-1185">Reference proteome</keyword>
<evidence type="ECO:0000259" key="3">
    <source>
        <dbReference type="Pfam" id="PF00501"/>
    </source>
</evidence>
<keyword evidence="2" id="KW-0067">ATP-binding</keyword>
<dbReference type="GO" id="GO:0016020">
    <property type="term" value="C:membrane"/>
    <property type="evidence" value="ECO:0007669"/>
    <property type="project" value="TreeGrafter"/>
</dbReference>
<dbReference type="Gene3D" id="3.40.50.12780">
    <property type="entry name" value="N-terminal domain of ligase-like"/>
    <property type="match status" value="1"/>
</dbReference>